<evidence type="ECO:0000256" key="1">
    <source>
        <dbReference type="SAM" id="Coils"/>
    </source>
</evidence>
<evidence type="ECO:0000313" key="2">
    <source>
        <dbReference type="EMBL" id="CAF1466626.1"/>
    </source>
</evidence>
<gene>
    <name evidence="2" type="ORF">GPM918_LOCUS35302</name>
    <name evidence="3" type="ORF">OVA965_LOCUS38810</name>
    <name evidence="5" type="ORF">SRO942_LOCUS36018</name>
    <name evidence="4" type="ORF">TMI583_LOCUS40026</name>
</gene>
<organism evidence="2 6">
    <name type="scientific">Didymodactylos carnosus</name>
    <dbReference type="NCBI Taxonomy" id="1234261"/>
    <lineage>
        <taxon>Eukaryota</taxon>
        <taxon>Metazoa</taxon>
        <taxon>Spiralia</taxon>
        <taxon>Gnathifera</taxon>
        <taxon>Rotifera</taxon>
        <taxon>Eurotatoria</taxon>
        <taxon>Bdelloidea</taxon>
        <taxon>Philodinida</taxon>
        <taxon>Philodinidae</taxon>
        <taxon>Didymodactylos</taxon>
    </lineage>
</organism>
<dbReference type="EMBL" id="CAJNOQ010020317">
    <property type="protein sequence ID" value="CAF1466626.1"/>
    <property type="molecule type" value="Genomic_DNA"/>
</dbReference>
<dbReference type="Proteomes" id="UP000682733">
    <property type="component" value="Unassembled WGS sequence"/>
</dbReference>
<keyword evidence="6" id="KW-1185">Reference proteome</keyword>
<protein>
    <submittedName>
        <fullName evidence="2">Uncharacterized protein</fullName>
    </submittedName>
</protein>
<dbReference type="Proteomes" id="UP000681722">
    <property type="component" value="Unassembled WGS sequence"/>
</dbReference>
<dbReference type="Proteomes" id="UP000677228">
    <property type="component" value="Unassembled WGS sequence"/>
</dbReference>
<evidence type="ECO:0000313" key="5">
    <source>
        <dbReference type="EMBL" id="CAF4335613.1"/>
    </source>
</evidence>
<dbReference type="EMBL" id="CAJOBA010061291">
    <property type="protein sequence ID" value="CAF4330043.1"/>
    <property type="molecule type" value="Genomic_DNA"/>
</dbReference>
<dbReference type="GO" id="GO:0008537">
    <property type="term" value="C:proteasome activator complex"/>
    <property type="evidence" value="ECO:0007669"/>
    <property type="project" value="InterPro"/>
</dbReference>
<dbReference type="SUPFAM" id="SSF47216">
    <property type="entry name" value="Proteasome activator"/>
    <property type="match status" value="1"/>
</dbReference>
<dbReference type="EMBL" id="CAJOBC010085780">
    <property type="protein sequence ID" value="CAF4335613.1"/>
    <property type="molecule type" value="Genomic_DNA"/>
</dbReference>
<name>A0A815QQM9_9BILA</name>
<dbReference type="InterPro" id="IPR036252">
    <property type="entry name" value="Proteasome_activ_sf"/>
</dbReference>
<comment type="caution">
    <text evidence="2">The sequence shown here is derived from an EMBL/GenBank/DDBJ whole genome shotgun (WGS) entry which is preliminary data.</text>
</comment>
<proteinExistence type="predicted"/>
<evidence type="ECO:0000313" key="4">
    <source>
        <dbReference type="EMBL" id="CAF4330043.1"/>
    </source>
</evidence>
<reference evidence="2" key="1">
    <citation type="submission" date="2021-02" db="EMBL/GenBank/DDBJ databases">
        <authorList>
            <person name="Nowell W R."/>
        </authorList>
    </citation>
    <scope>NUCLEOTIDE SEQUENCE</scope>
</reference>
<feature type="coiled-coil region" evidence="1">
    <location>
        <begin position="5"/>
        <end position="32"/>
    </location>
</feature>
<feature type="coiled-coil region" evidence="1">
    <location>
        <begin position="92"/>
        <end position="119"/>
    </location>
</feature>
<evidence type="ECO:0000313" key="3">
    <source>
        <dbReference type="EMBL" id="CAF1541622.1"/>
    </source>
</evidence>
<evidence type="ECO:0000313" key="6">
    <source>
        <dbReference type="Proteomes" id="UP000663829"/>
    </source>
</evidence>
<dbReference type="OrthoDB" id="10628348at2759"/>
<keyword evidence="1" id="KW-0175">Coiled coil</keyword>
<dbReference type="AlphaFoldDB" id="A0A815QQM9"/>
<accession>A0A815QQM9</accession>
<sequence length="154" mass="18375">MVDPNNQFQKQLDEVVNQAKRYTSDIEIYTKEHVDDPPEQLEAELHLRINNFRQDITQQLNNVNNSITQHRPIQGQNDPDYENKRQKYKEFLTESNRSINKMKETLDNLLTKIVDVIKQVIIWLAENLPKIVDAIIKLYDMVIKPLMEQYQRRP</sequence>
<dbReference type="EMBL" id="CAJNOK010038957">
    <property type="protein sequence ID" value="CAF1541622.1"/>
    <property type="molecule type" value="Genomic_DNA"/>
</dbReference>
<dbReference type="Proteomes" id="UP000663829">
    <property type="component" value="Unassembled WGS sequence"/>
</dbReference>